<reference evidence="3" key="1">
    <citation type="submission" date="2016-10" db="EMBL/GenBank/DDBJ databases">
        <authorList>
            <person name="de Groot N.N."/>
        </authorList>
    </citation>
    <scope>NUCLEOTIDE SEQUENCE</scope>
</reference>
<dbReference type="InterPro" id="IPR035923">
    <property type="entry name" value="TT1751-like_sf"/>
</dbReference>
<evidence type="ECO:0000256" key="1">
    <source>
        <dbReference type="SAM" id="Phobius"/>
    </source>
</evidence>
<sequence length="215" mass="23872">MNAIRLIKWVLVIIGAISTYYMVLLQAQYGITSKIISEMITPTLHPKAMEKVYMPMANVLLDTGDLAMASVVKMPIADDVSNEDVEEAMESIAVERGIRSVGMLPLSEMVELQTNPQGVTKGHSDFKRQRFLKIYQYCAPRVAMTMVDHSDAFSAYLPCRIAIIEDKQGKRWLYSLDMNAMIYGGAKLPDGLREKALAVQETMLAIQSGGAEGDF</sequence>
<protein>
    <recommendedName>
        <fullName evidence="2">DUF302 domain-containing protein</fullName>
    </recommendedName>
</protein>
<dbReference type="SUPFAM" id="SSF103247">
    <property type="entry name" value="TT1751-like"/>
    <property type="match status" value="1"/>
</dbReference>
<dbReference type="InterPro" id="IPR005180">
    <property type="entry name" value="DUF302"/>
</dbReference>
<accession>A0A1W1E1K1</accession>
<dbReference type="EMBL" id="FPHZ01000095">
    <property type="protein sequence ID" value="SFV87842.1"/>
    <property type="molecule type" value="Genomic_DNA"/>
</dbReference>
<proteinExistence type="predicted"/>
<keyword evidence="1" id="KW-1133">Transmembrane helix</keyword>
<dbReference type="Gene3D" id="3.30.310.70">
    <property type="entry name" value="TT1751-like domain"/>
    <property type="match status" value="1"/>
</dbReference>
<feature type="transmembrane region" description="Helical" evidence="1">
    <location>
        <begin position="6"/>
        <end position="25"/>
    </location>
</feature>
<dbReference type="CDD" id="cd14797">
    <property type="entry name" value="DUF302"/>
    <property type="match status" value="1"/>
</dbReference>
<dbReference type="Pfam" id="PF03625">
    <property type="entry name" value="DUF302"/>
    <property type="match status" value="1"/>
</dbReference>
<gene>
    <name evidence="3" type="ORF">MNB_SUP05-SYMBIONT-5-1161</name>
</gene>
<dbReference type="AlphaFoldDB" id="A0A1W1E1K1"/>
<feature type="domain" description="DUF302" evidence="2">
    <location>
        <begin position="129"/>
        <end position="177"/>
    </location>
</feature>
<keyword evidence="1" id="KW-0812">Transmembrane</keyword>
<evidence type="ECO:0000259" key="2">
    <source>
        <dbReference type="Pfam" id="PF03625"/>
    </source>
</evidence>
<name>A0A1W1E1K1_9ZZZZ</name>
<evidence type="ECO:0000313" key="3">
    <source>
        <dbReference type="EMBL" id="SFV87842.1"/>
    </source>
</evidence>
<keyword evidence="1" id="KW-0472">Membrane</keyword>
<organism evidence="3">
    <name type="scientific">hydrothermal vent metagenome</name>
    <dbReference type="NCBI Taxonomy" id="652676"/>
    <lineage>
        <taxon>unclassified sequences</taxon>
        <taxon>metagenomes</taxon>
        <taxon>ecological metagenomes</taxon>
    </lineage>
</organism>